<feature type="transmembrane region" description="Helical" evidence="1">
    <location>
        <begin position="43"/>
        <end position="65"/>
    </location>
</feature>
<feature type="transmembrane region" description="Helical" evidence="1">
    <location>
        <begin position="71"/>
        <end position="90"/>
    </location>
</feature>
<evidence type="ECO:0000256" key="1">
    <source>
        <dbReference type="SAM" id="Phobius"/>
    </source>
</evidence>
<reference evidence="2 3" key="1">
    <citation type="submission" date="2018-09" db="EMBL/GenBank/DDBJ databases">
        <title>Genome sequencing of strain 6GH32-13.</title>
        <authorList>
            <person name="Weon H.-Y."/>
            <person name="Heo J."/>
            <person name="Kwon S.-W."/>
        </authorList>
    </citation>
    <scope>NUCLEOTIDE SEQUENCE [LARGE SCALE GENOMIC DNA]</scope>
    <source>
        <strain evidence="2 3">5GH32-13</strain>
    </source>
</reference>
<keyword evidence="1" id="KW-1133">Transmembrane helix</keyword>
<keyword evidence="1" id="KW-0472">Membrane</keyword>
<organism evidence="2 3">
    <name type="scientific">Paraflavitalea soli</name>
    <dbReference type="NCBI Taxonomy" id="2315862"/>
    <lineage>
        <taxon>Bacteria</taxon>
        <taxon>Pseudomonadati</taxon>
        <taxon>Bacteroidota</taxon>
        <taxon>Chitinophagia</taxon>
        <taxon>Chitinophagales</taxon>
        <taxon>Chitinophagaceae</taxon>
        <taxon>Paraflavitalea</taxon>
    </lineage>
</organism>
<gene>
    <name evidence="2" type="ORF">D3H65_07615</name>
</gene>
<feature type="transmembrane region" description="Helical" evidence="1">
    <location>
        <begin position="148"/>
        <end position="165"/>
    </location>
</feature>
<dbReference type="KEGG" id="pseg:D3H65_07615"/>
<evidence type="ECO:0000313" key="3">
    <source>
        <dbReference type="Proteomes" id="UP000263900"/>
    </source>
</evidence>
<dbReference type="EMBL" id="CP032157">
    <property type="protein sequence ID" value="AXY73855.1"/>
    <property type="molecule type" value="Genomic_DNA"/>
</dbReference>
<evidence type="ECO:0000313" key="2">
    <source>
        <dbReference type="EMBL" id="AXY73855.1"/>
    </source>
</evidence>
<sequence length="189" mass="22074">MEFDELQKIWDTQNQQSLYVINEQALHHRIQAKMRQGYHITNISEWLTIMVNLGAGSLILILFGIKNSGNISMYLLAAWMLATALFAMMNRIRRIKGNRRFDRSLQGDLQYAISLTTYQVHLSQILRWNVLPVGVLTILGLWESGKPWWIAGCVLLFFALTWYASRWEHSFYRNRKHSLETLQSKLSAN</sequence>
<name>A0A3B7MQI1_9BACT</name>
<keyword evidence="3" id="KW-1185">Reference proteome</keyword>
<dbReference type="OrthoDB" id="979241at2"/>
<keyword evidence="1" id="KW-0812">Transmembrane</keyword>
<dbReference type="RefSeq" id="WP_119049692.1">
    <property type="nucleotide sequence ID" value="NZ_CP032157.1"/>
</dbReference>
<feature type="transmembrane region" description="Helical" evidence="1">
    <location>
        <begin position="125"/>
        <end position="142"/>
    </location>
</feature>
<proteinExistence type="predicted"/>
<dbReference type="AlphaFoldDB" id="A0A3B7MQI1"/>
<accession>A0A3B7MQI1</accession>
<protein>
    <submittedName>
        <fullName evidence="2">Uncharacterized protein</fullName>
    </submittedName>
</protein>
<dbReference type="Proteomes" id="UP000263900">
    <property type="component" value="Chromosome"/>
</dbReference>